<evidence type="ECO:0000313" key="3">
    <source>
        <dbReference type="Proteomes" id="UP001341840"/>
    </source>
</evidence>
<dbReference type="Proteomes" id="UP001341840">
    <property type="component" value="Unassembled WGS sequence"/>
</dbReference>
<keyword evidence="3" id="KW-1185">Reference proteome</keyword>
<accession>A0ABU6UCR0</accession>
<name>A0ABU6UCR0_9FABA</name>
<reference evidence="2 3" key="1">
    <citation type="journal article" date="2023" name="Plants (Basel)">
        <title>Bridging the Gap: Combining Genomics and Transcriptomics Approaches to Understand Stylosanthes scabra, an Orphan Legume from the Brazilian Caatinga.</title>
        <authorList>
            <person name="Ferreira-Neto J.R.C."/>
            <person name="da Silva M.D."/>
            <person name="Binneck E."/>
            <person name="de Melo N.F."/>
            <person name="da Silva R.H."/>
            <person name="de Melo A.L.T.M."/>
            <person name="Pandolfi V."/>
            <person name="Bustamante F.O."/>
            <person name="Brasileiro-Vidal A.C."/>
            <person name="Benko-Iseppon A.M."/>
        </authorList>
    </citation>
    <scope>NUCLEOTIDE SEQUENCE [LARGE SCALE GENOMIC DNA]</scope>
    <source>
        <tissue evidence="2">Leaves</tissue>
    </source>
</reference>
<evidence type="ECO:0000313" key="2">
    <source>
        <dbReference type="EMBL" id="MED6158654.1"/>
    </source>
</evidence>
<gene>
    <name evidence="2" type="ORF">PIB30_034711</name>
</gene>
<dbReference type="EMBL" id="JASCZI010120991">
    <property type="protein sequence ID" value="MED6158654.1"/>
    <property type="molecule type" value="Genomic_DNA"/>
</dbReference>
<protein>
    <submittedName>
        <fullName evidence="2">Uncharacterized protein</fullName>
    </submittedName>
</protein>
<sequence>MCRPRLQFSQPQKDRTLPTPHSLLNQPPPFAVVDGVILAGHLVSQVRRLTTIAYSNAAKTTAHPPRFSPTPTPVNHAQPPRFSPSQPSLSFRCHRRYSTNQDLAAGEKFGCLLLKVVQ</sequence>
<proteinExistence type="predicted"/>
<comment type="caution">
    <text evidence="2">The sequence shown here is derived from an EMBL/GenBank/DDBJ whole genome shotgun (WGS) entry which is preliminary data.</text>
</comment>
<organism evidence="2 3">
    <name type="scientific">Stylosanthes scabra</name>
    <dbReference type="NCBI Taxonomy" id="79078"/>
    <lineage>
        <taxon>Eukaryota</taxon>
        <taxon>Viridiplantae</taxon>
        <taxon>Streptophyta</taxon>
        <taxon>Embryophyta</taxon>
        <taxon>Tracheophyta</taxon>
        <taxon>Spermatophyta</taxon>
        <taxon>Magnoliopsida</taxon>
        <taxon>eudicotyledons</taxon>
        <taxon>Gunneridae</taxon>
        <taxon>Pentapetalae</taxon>
        <taxon>rosids</taxon>
        <taxon>fabids</taxon>
        <taxon>Fabales</taxon>
        <taxon>Fabaceae</taxon>
        <taxon>Papilionoideae</taxon>
        <taxon>50 kb inversion clade</taxon>
        <taxon>dalbergioids sensu lato</taxon>
        <taxon>Dalbergieae</taxon>
        <taxon>Pterocarpus clade</taxon>
        <taxon>Stylosanthes</taxon>
    </lineage>
</organism>
<feature type="region of interest" description="Disordered" evidence="1">
    <location>
        <begin position="1"/>
        <end position="24"/>
    </location>
</feature>
<feature type="region of interest" description="Disordered" evidence="1">
    <location>
        <begin position="57"/>
        <end position="89"/>
    </location>
</feature>
<evidence type="ECO:0000256" key="1">
    <source>
        <dbReference type="SAM" id="MobiDB-lite"/>
    </source>
</evidence>